<dbReference type="InterPro" id="IPR052529">
    <property type="entry name" value="Bact_Transport_Assoc"/>
</dbReference>
<dbReference type="AlphaFoldDB" id="A0A7W7W1P4"/>
<keyword evidence="1" id="KW-0812">Transmembrane</keyword>
<feature type="transmembrane region" description="Helical" evidence="1">
    <location>
        <begin position="374"/>
        <end position="396"/>
    </location>
</feature>
<dbReference type="PANTHER" id="PTHR30590:SF2">
    <property type="entry name" value="INNER MEMBRANE PROTEIN"/>
    <property type="match status" value="1"/>
</dbReference>
<dbReference type="PANTHER" id="PTHR30590">
    <property type="entry name" value="INNER MEMBRANE PROTEIN"/>
    <property type="match status" value="1"/>
</dbReference>
<evidence type="ECO:0000313" key="4">
    <source>
        <dbReference type="Proteomes" id="UP000523007"/>
    </source>
</evidence>
<organism evidence="3 4">
    <name type="scientific">Lipingzhangella halophila</name>
    <dbReference type="NCBI Taxonomy" id="1783352"/>
    <lineage>
        <taxon>Bacteria</taxon>
        <taxon>Bacillati</taxon>
        <taxon>Actinomycetota</taxon>
        <taxon>Actinomycetes</taxon>
        <taxon>Streptosporangiales</taxon>
        <taxon>Nocardiopsidaceae</taxon>
        <taxon>Lipingzhangella</taxon>
    </lineage>
</organism>
<reference evidence="3 4" key="1">
    <citation type="submission" date="2020-08" db="EMBL/GenBank/DDBJ databases">
        <title>Sequencing the genomes of 1000 actinobacteria strains.</title>
        <authorList>
            <person name="Klenk H.-P."/>
        </authorList>
    </citation>
    <scope>NUCLEOTIDE SEQUENCE [LARGE SCALE GENOMIC DNA]</scope>
    <source>
        <strain evidence="3 4">DSM 102030</strain>
    </source>
</reference>
<feature type="transmembrane region" description="Helical" evidence="1">
    <location>
        <begin position="163"/>
        <end position="186"/>
    </location>
</feature>
<keyword evidence="1" id="KW-1133">Transmembrane helix</keyword>
<dbReference type="RefSeq" id="WP_246437164.1">
    <property type="nucleotide sequence ID" value="NZ_JACHJT010000001.1"/>
</dbReference>
<gene>
    <name evidence="3" type="ORF">F4561_001691</name>
</gene>
<name>A0A7W7W1P4_9ACTN</name>
<feature type="transmembrane region" description="Helical" evidence="1">
    <location>
        <begin position="260"/>
        <end position="279"/>
    </location>
</feature>
<comment type="caution">
    <text evidence="3">The sequence shown here is derived from an EMBL/GenBank/DDBJ whole genome shotgun (WGS) entry which is preliminary data.</text>
</comment>
<feature type="transmembrane region" description="Helical" evidence="1">
    <location>
        <begin position="349"/>
        <end position="368"/>
    </location>
</feature>
<feature type="transmembrane region" description="Helical" evidence="1">
    <location>
        <begin position="118"/>
        <end position="151"/>
    </location>
</feature>
<feature type="transmembrane region" description="Helical" evidence="1">
    <location>
        <begin position="221"/>
        <end position="248"/>
    </location>
</feature>
<feature type="domain" description="DUF418" evidence="2">
    <location>
        <begin position="247"/>
        <end position="416"/>
    </location>
</feature>
<protein>
    <submittedName>
        <fullName evidence="3">Putative membrane protein YeiB</fullName>
    </submittedName>
</protein>
<dbReference type="Pfam" id="PF04235">
    <property type="entry name" value="DUF418"/>
    <property type="match status" value="1"/>
</dbReference>
<feature type="transmembrane region" description="Helical" evidence="1">
    <location>
        <begin position="299"/>
        <end position="324"/>
    </location>
</feature>
<sequence>MRDPEHTGGGPVAKAQQAPHRLLAPDFARGGMLLLIVLSNTSFFLYASDYAGAMDYPVPSSAADSVTQFLMIALLDVRVYPLFAFLVGYGIVQTLQRRIAAGASDREAAAMVQRRNRWLFVFGFVHAALLLGTEVLAAYGLIGLVLCALVLRGGEQRTRIAALTGVGLLTAGLVLAVAALAVIAVVSPDLGAPAAAGEEANSSFTNGAGEDSYLTSVVVRLVSWVVLLFVNGFGIVLPTAMLIGMWAARHRVIEEPAPHLRLLRTVAVGGVVLGVAGALPTALDQAGALDVPPAAGISGAAMFVLDWTSGLAGGLGYVAVFVLVAERLTRARRAPVVVRSVSNLGKRSLSGYVSHSVVMTPVLSAWGLGLGAHLTNASMALFAVGLWLLTVVAASVMERYGRRGPLEVLLRRLSYGRSA</sequence>
<feature type="transmembrane region" description="Helical" evidence="1">
    <location>
        <begin position="69"/>
        <end position="92"/>
    </location>
</feature>
<proteinExistence type="predicted"/>
<evidence type="ECO:0000259" key="2">
    <source>
        <dbReference type="Pfam" id="PF04235"/>
    </source>
</evidence>
<feature type="transmembrane region" description="Helical" evidence="1">
    <location>
        <begin position="27"/>
        <end position="48"/>
    </location>
</feature>
<accession>A0A7W7W1P4</accession>
<evidence type="ECO:0000313" key="3">
    <source>
        <dbReference type="EMBL" id="MBB4930871.1"/>
    </source>
</evidence>
<dbReference type="InterPro" id="IPR007349">
    <property type="entry name" value="DUF418"/>
</dbReference>
<keyword evidence="4" id="KW-1185">Reference proteome</keyword>
<evidence type="ECO:0000256" key="1">
    <source>
        <dbReference type="SAM" id="Phobius"/>
    </source>
</evidence>
<dbReference type="Proteomes" id="UP000523007">
    <property type="component" value="Unassembled WGS sequence"/>
</dbReference>
<dbReference type="EMBL" id="JACHJT010000001">
    <property type="protein sequence ID" value="MBB4930871.1"/>
    <property type="molecule type" value="Genomic_DNA"/>
</dbReference>
<keyword evidence="1" id="KW-0472">Membrane</keyword>